<name>A0A1F5NMM8_9BACT</name>
<dbReference type="InterPro" id="IPR011006">
    <property type="entry name" value="CheY-like_superfamily"/>
</dbReference>
<dbReference type="Pfam" id="PF00072">
    <property type="entry name" value="Response_reg"/>
    <property type="match status" value="1"/>
</dbReference>
<evidence type="ECO:0000313" key="4">
    <source>
        <dbReference type="Proteomes" id="UP000176864"/>
    </source>
</evidence>
<dbReference type="GO" id="GO:0000160">
    <property type="term" value="P:phosphorelay signal transduction system"/>
    <property type="evidence" value="ECO:0007669"/>
    <property type="project" value="InterPro"/>
</dbReference>
<evidence type="ECO:0000259" key="2">
    <source>
        <dbReference type="PROSITE" id="PS50110"/>
    </source>
</evidence>
<comment type="caution">
    <text evidence="1">Lacks conserved residue(s) required for the propagation of feature annotation.</text>
</comment>
<evidence type="ECO:0000256" key="1">
    <source>
        <dbReference type="PROSITE-ProRule" id="PRU00169"/>
    </source>
</evidence>
<feature type="domain" description="Response regulatory" evidence="2">
    <location>
        <begin position="2"/>
        <end position="117"/>
    </location>
</feature>
<dbReference type="InterPro" id="IPR001789">
    <property type="entry name" value="Sig_transdc_resp-reg_receiver"/>
</dbReference>
<accession>A0A1F5NMM8</accession>
<protein>
    <recommendedName>
        <fullName evidence="2">Response regulatory domain-containing protein</fullName>
    </recommendedName>
</protein>
<gene>
    <name evidence="3" type="ORF">A2751_00145</name>
</gene>
<reference evidence="3 4" key="1">
    <citation type="journal article" date="2016" name="Nat. Commun.">
        <title>Thousands of microbial genomes shed light on interconnected biogeochemical processes in an aquifer system.</title>
        <authorList>
            <person name="Anantharaman K."/>
            <person name="Brown C.T."/>
            <person name="Hug L.A."/>
            <person name="Sharon I."/>
            <person name="Castelle C.J."/>
            <person name="Probst A.J."/>
            <person name="Thomas B.C."/>
            <person name="Singh A."/>
            <person name="Wilkins M.J."/>
            <person name="Karaoz U."/>
            <person name="Brodie E.L."/>
            <person name="Williams K.H."/>
            <person name="Hubbard S.S."/>
            <person name="Banfield J.F."/>
        </authorList>
    </citation>
    <scope>NUCLEOTIDE SEQUENCE [LARGE SCALE GENOMIC DNA]</scope>
</reference>
<dbReference type="EMBL" id="MFEK01000011">
    <property type="protein sequence ID" value="OGE78939.1"/>
    <property type="molecule type" value="Genomic_DNA"/>
</dbReference>
<comment type="caution">
    <text evidence="3">The sequence shown here is derived from an EMBL/GenBank/DDBJ whole genome shotgun (WGS) entry which is preliminary data.</text>
</comment>
<dbReference type="AlphaFoldDB" id="A0A1F5NMM8"/>
<sequence length="128" mass="14474">MRILLLDPDEYYHQQFHARMGQDFDVIPARSLESAKKILSEKKTDLLLAELLLEDGASFSIIKELRMQRDNSAVPVVIFSQIDNLEDIEAALSLGVSGYFVKGKDEISDVHRLLLTLNSDPNLRISSE</sequence>
<dbReference type="Proteomes" id="UP000176864">
    <property type="component" value="Unassembled WGS sequence"/>
</dbReference>
<evidence type="ECO:0000313" key="3">
    <source>
        <dbReference type="EMBL" id="OGE78939.1"/>
    </source>
</evidence>
<proteinExistence type="predicted"/>
<dbReference type="Gene3D" id="3.40.50.2300">
    <property type="match status" value="1"/>
</dbReference>
<dbReference type="PROSITE" id="PS50110">
    <property type="entry name" value="RESPONSE_REGULATORY"/>
    <property type="match status" value="1"/>
</dbReference>
<dbReference type="SMART" id="SM00448">
    <property type="entry name" value="REC"/>
    <property type="match status" value="1"/>
</dbReference>
<dbReference type="STRING" id="1817824.A2751_00145"/>
<organism evidence="3 4">
    <name type="scientific">Candidatus Doudnabacteria bacterium RIFCSPHIGHO2_01_FULL_46_14</name>
    <dbReference type="NCBI Taxonomy" id="1817824"/>
    <lineage>
        <taxon>Bacteria</taxon>
        <taxon>Candidatus Doudnaibacteriota</taxon>
    </lineage>
</organism>
<dbReference type="SUPFAM" id="SSF52172">
    <property type="entry name" value="CheY-like"/>
    <property type="match status" value="1"/>
</dbReference>